<comment type="caution">
    <text evidence="1">The sequence shown here is derived from an EMBL/GenBank/DDBJ whole genome shotgun (WGS) entry which is preliminary data.</text>
</comment>
<gene>
    <name evidence="1" type="ORF">B7P43_G01586</name>
</gene>
<accession>A0A2J7RHW3</accession>
<sequence length="55" mass="6168">MKLQQQLLWQCVQCVITDRLILPPVSQQSMSGQLRAFSTSTGKVWPMLFIVSTSG</sequence>
<protein>
    <submittedName>
        <fullName evidence="1">Uncharacterized protein</fullName>
    </submittedName>
</protein>
<evidence type="ECO:0000313" key="1">
    <source>
        <dbReference type="EMBL" id="PNF40420.1"/>
    </source>
</evidence>
<proteinExistence type="predicted"/>
<dbReference type="AlphaFoldDB" id="A0A2J7RHW3"/>
<evidence type="ECO:0000313" key="2">
    <source>
        <dbReference type="Proteomes" id="UP000235965"/>
    </source>
</evidence>
<dbReference type="EMBL" id="NEVH01003737">
    <property type="protein sequence ID" value="PNF40420.1"/>
    <property type="molecule type" value="Genomic_DNA"/>
</dbReference>
<dbReference type="InParanoid" id="A0A2J7RHW3"/>
<dbReference type="Proteomes" id="UP000235965">
    <property type="component" value="Unassembled WGS sequence"/>
</dbReference>
<name>A0A2J7RHW3_9NEOP</name>
<organism evidence="1 2">
    <name type="scientific">Cryptotermes secundus</name>
    <dbReference type="NCBI Taxonomy" id="105785"/>
    <lineage>
        <taxon>Eukaryota</taxon>
        <taxon>Metazoa</taxon>
        <taxon>Ecdysozoa</taxon>
        <taxon>Arthropoda</taxon>
        <taxon>Hexapoda</taxon>
        <taxon>Insecta</taxon>
        <taxon>Pterygota</taxon>
        <taxon>Neoptera</taxon>
        <taxon>Polyneoptera</taxon>
        <taxon>Dictyoptera</taxon>
        <taxon>Blattodea</taxon>
        <taxon>Blattoidea</taxon>
        <taxon>Termitoidae</taxon>
        <taxon>Kalotermitidae</taxon>
        <taxon>Cryptotermitinae</taxon>
        <taxon>Cryptotermes</taxon>
    </lineage>
</organism>
<keyword evidence="2" id="KW-1185">Reference proteome</keyword>
<reference evidence="1 2" key="1">
    <citation type="submission" date="2017-12" db="EMBL/GenBank/DDBJ databases">
        <title>Hemimetabolous genomes reveal molecular basis of termite eusociality.</title>
        <authorList>
            <person name="Harrison M.C."/>
            <person name="Jongepier E."/>
            <person name="Robertson H.M."/>
            <person name="Arning N."/>
            <person name="Bitard-Feildel T."/>
            <person name="Chao H."/>
            <person name="Childers C.P."/>
            <person name="Dinh H."/>
            <person name="Doddapaneni H."/>
            <person name="Dugan S."/>
            <person name="Gowin J."/>
            <person name="Greiner C."/>
            <person name="Han Y."/>
            <person name="Hu H."/>
            <person name="Hughes D.S.T."/>
            <person name="Huylmans A.-K."/>
            <person name="Kemena C."/>
            <person name="Kremer L.P.M."/>
            <person name="Lee S.L."/>
            <person name="Lopez-Ezquerra A."/>
            <person name="Mallet L."/>
            <person name="Monroy-Kuhn J.M."/>
            <person name="Moser A."/>
            <person name="Murali S.C."/>
            <person name="Muzny D.M."/>
            <person name="Otani S."/>
            <person name="Piulachs M.-D."/>
            <person name="Poelchau M."/>
            <person name="Qu J."/>
            <person name="Schaub F."/>
            <person name="Wada-Katsumata A."/>
            <person name="Worley K.C."/>
            <person name="Xie Q."/>
            <person name="Ylla G."/>
            <person name="Poulsen M."/>
            <person name="Gibbs R.A."/>
            <person name="Schal C."/>
            <person name="Richards S."/>
            <person name="Belles X."/>
            <person name="Korb J."/>
            <person name="Bornberg-Bauer E."/>
        </authorList>
    </citation>
    <scope>NUCLEOTIDE SEQUENCE [LARGE SCALE GENOMIC DNA]</scope>
    <source>
        <tissue evidence="1">Whole body</tissue>
    </source>
</reference>